<evidence type="ECO:0000256" key="9">
    <source>
        <dbReference type="SAM" id="MobiDB-lite"/>
    </source>
</evidence>
<evidence type="ECO:0000313" key="10">
    <source>
        <dbReference type="EMBL" id="KAA1125047.1"/>
    </source>
</evidence>
<comment type="similarity">
    <text evidence="3 8">Belongs to the PIGW family.</text>
</comment>
<proteinExistence type="inferred from homology"/>
<keyword evidence="8" id="KW-0012">Acyltransferase</keyword>
<evidence type="ECO:0000313" key="11">
    <source>
        <dbReference type="Proteomes" id="UP000325313"/>
    </source>
</evidence>
<dbReference type="EMBL" id="VDEP01000187">
    <property type="protein sequence ID" value="KAA1125047.1"/>
    <property type="molecule type" value="Genomic_DNA"/>
</dbReference>
<dbReference type="Pfam" id="PF06423">
    <property type="entry name" value="GWT1"/>
    <property type="match status" value="1"/>
</dbReference>
<evidence type="ECO:0000256" key="7">
    <source>
        <dbReference type="ARBA" id="ARBA00023136"/>
    </source>
</evidence>
<comment type="subcellular location">
    <subcellularLocation>
        <location evidence="8">Endoplasmic reticulum membrane</location>
        <topology evidence="8">Multi-pass membrane protein</topology>
    </subcellularLocation>
    <subcellularLocation>
        <location evidence="1">Membrane</location>
        <topology evidence="1">Multi-pass membrane protein</topology>
    </subcellularLocation>
</comment>
<keyword evidence="6 8" id="KW-1133">Transmembrane helix</keyword>
<feature type="transmembrane region" description="Helical" evidence="8">
    <location>
        <begin position="481"/>
        <end position="501"/>
    </location>
</feature>
<dbReference type="GO" id="GO:0005789">
    <property type="term" value="C:endoplasmic reticulum membrane"/>
    <property type="evidence" value="ECO:0007669"/>
    <property type="project" value="UniProtKB-SubCell"/>
</dbReference>
<name>A0A5B0RH92_PUCGR</name>
<dbReference type="UniPathway" id="UPA00196"/>
<dbReference type="Proteomes" id="UP000325313">
    <property type="component" value="Unassembled WGS sequence"/>
</dbReference>
<feature type="transmembrane region" description="Helical" evidence="8">
    <location>
        <begin position="312"/>
        <end position="333"/>
    </location>
</feature>
<feature type="transmembrane region" description="Helical" evidence="8">
    <location>
        <begin position="438"/>
        <end position="461"/>
    </location>
</feature>
<keyword evidence="5 8" id="KW-0812">Transmembrane</keyword>
<feature type="compositionally biased region" description="Basic and acidic residues" evidence="9">
    <location>
        <begin position="89"/>
        <end position="99"/>
    </location>
</feature>
<evidence type="ECO:0000256" key="6">
    <source>
        <dbReference type="ARBA" id="ARBA00022989"/>
    </source>
</evidence>
<sequence length="555" mass="61825">MTSYKEEKEGFVSNGGGCSGSDILTHLLHRSLNNNHVEKRPDGTTFRRMMIELTSLVVPLLAITTILSEWLWTSNLCLALAALIGSRMRRETRKEERRGPGATPSAIISSNDQSEHPLSPSIILIILRSTGTAKILASDADSSSLIIKSFSPASQSPTHLPPPQLPKSPPFFVSRISPFSLSIAPNLSSSLRSHLGRRLHYLPSDSCRWIQVLVHCVSLGIISALPILKRVSSSLCSTNLPQQPILSELWRSTRKTVPLFLLGLIRIIFVKGVDYPEHVTEYGVHWNFFFTLSILPLTGVLTKRFYERFRTNLALIGLLLAICHQSLLSVVGIQEYVLSSRERTSLISANREGLASIPGYMVIYVLGLSAGTYILPPSPDFLDRVLRDRQNRPDTLVSRQPGKALVVYSSWAIIWWSLFFLFNLFGFPPSRRLANPTYCFWIAALNLSLITGHSFIHDVLFRPDHPSSKPIERSQNSAKNIPLIFQFINQNSLAIFLFLSVDEMMDTGKSYGPPPSGYPNEGIALPEIQSRPEDVLRGTTQDPGNLSFSSLFQCT</sequence>
<evidence type="ECO:0000256" key="3">
    <source>
        <dbReference type="ARBA" id="ARBA00007559"/>
    </source>
</evidence>
<organism evidence="10 11">
    <name type="scientific">Puccinia graminis f. sp. tritici</name>
    <dbReference type="NCBI Taxonomy" id="56615"/>
    <lineage>
        <taxon>Eukaryota</taxon>
        <taxon>Fungi</taxon>
        <taxon>Dikarya</taxon>
        <taxon>Basidiomycota</taxon>
        <taxon>Pucciniomycotina</taxon>
        <taxon>Pucciniomycetes</taxon>
        <taxon>Pucciniales</taxon>
        <taxon>Pucciniaceae</taxon>
        <taxon>Puccinia</taxon>
    </lineage>
</organism>
<evidence type="ECO:0000256" key="8">
    <source>
        <dbReference type="RuleBase" id="RU280819"/>
    </source>
</evidence>
<accession>A0A5B0RH92</accession>
<protein>
    <recommendedName>
        <fullName evidence="8">GPI-anchored wall transfer protein</fullName>
        <ecNumber evidence="8">2.3.-.-</ecNumber>
    </recommendedName>
</protein>
<feature type="transmembrane region" description="Helical" evidence="8">
    <location>
        <begin position="405"/>
        <end position="426"/>
    </location>
</feature>
<dbReference type="GO" id="GO:0072659">
    <property type="term" value="P:protein localization to plasma membrane"/>
    <property type="evidence" value="ECO:0007669"/>
    <property type="project" value="TreeGrafter"/>
</dbReference>
<comment type="function">
    <text evidence="8">A acetyltransferase, which acetylates the inositol ring of phosphatidylinositol during biosynthesis of GPI-anchor.</text>
</comment>
<keyword evidence="4 8" id="KW-0337">GPI-anchor biosynthesis</keyword>
<dbReference type="EC" id="2.3.-.-" evidence="8"/>
<dbReference type="InterPro" id="IPR009447">
    <property type="entry name" value="PIGW/GWT1"/>
</dbReference>
<feature type="region of interest" description="Disordered" evidence="9">
    <location>
        <begin position="89"/>
        <end position="116"/>
    </location>
</feature>
<keyword evidence="8" id="KW-0808">Transferase</keyword>
<keyword evidence="8" id="KW-0256">Endoplasmic reticulum</keyword>
<dbReference type="PANTHER" id="PTHR20661:SF0">
    <property type="entry name" value="PHOSPHATIDYLINOSITOL-GLYCAN BIOSYNTHESIS CLASS W PROTEIN"/>
    <property type="match status" value="1"/>
</dbReference>
<gene>
    <name evidence="10" type="primary">GWT1_1</name>
    <name evidence="10" type="ORF">PGTUg99_000162</name>
</gene>
<dbReference type="GO" id="GO:0032216">
    <property type="term" value="F:glucosaminyl-phosphatidylinositol O-acyltransferase activity"/>
    <property type="evidence" value="ECO:0007669"/>
    <property type="project" value="TreeGrafter"/>
</dbReference>
<feature type="transmembrane region" description="Helical" evidence="8">
    <location>
        <begin position="49"/>
        <end position="66"/>
    </location>
</feature>
<evidence type="ECO:0000256" key="4">
    <source>
        <dbReference type="ARBA" id="ARBA00022502"/>
    </source>
</evidence>
<evidence type="ECO:0000256" key="5">
    <source>
        <dbReference type="ARBA" id="ARBA00022692"/>
    </source>
</evidence>
<feature type="transmembrane region" description="Helical" evidence="8">
    <location>
        <begin position="354"/>
        <end position="375"/>
    </location>
</feature>
<dbReference type="PANTHER" id="PTHR20661">
    <property type="entry name" value="PHOSPHATIDYLINOSITOL-GLYCAN BIOSYNTHESIS CLASS W PROTEIN"/>
    <property type="match status" value="1"/>
</dbReference>
<dbReference type="GO" id="GO:0006506">
    <property type="term" value="P:GPI anchor biosynthetic process"/>
    <property type="evidence" value="ECO:0007669"/>
    <property type="project" value="UniProtKB-UniPathway"/>
</dbReference>
<evidence type="ECO:0000256" key="1">
    <source>
        <dbReference type="ARBA" id="ARBA00004141"/>
    </source>
</evidence>
<dbReference type="AlphaFoldDB" id="A0A5B0RH92"/>
<evidence type="ECO:0000256" key="2">
    <source>
        <dbReference type="ARBA" id="ARBA00004687"/>
    </source>
</evidence>
<comment type="caution">
    <text evidence="8">Lacks conserved residue(s) required for the propagation of feature annotation.</text>
</comment>
<comment type="caution">
    <text evidence="10">The sequence shown here is derived from an EMBL/GenBank/DDBJ whole genome shotgun (WGS) entry which is preliminary data.</text>
</comment>
<comment type="pathway">
    <text evidence="2 8">Glycolipid biosynthesis; glycosylphosphatidylinositol-anchor biosynthesis.</text>
</comment>
<reference evidence="10 11" key="1">
    <citation type="submission" date="2019-05" db="EMBL/GenBank/DDBJ databases">
        <title>Emergence of the Ug99 lineage of the wheat stem rust pathogen through somatic hybridization.</title>
        <authorList>
            <person name="Li F."/>
            <person name="Upadhyaya N.M."/>
            <person name="Sperschneider J."/>
            <person name="Matny O."/>
            <person name="Nguyen-Phuc H."/>
            <person name="Mago R."/>
            <person name="Raley C."/>
            <person name="Miller M.E."/>
            <person name="Silverstein K.A.T."/>
            <person name="Henningsen E."/>
            <person name="Hirsch C.D."/>
            <person name="Visser B."/>
            <person name="Pretorius Z.A."/>
            <person name="Steffenson B.J."/>
            <person name="Schwessinger B."/>
            <person name="Dodds P.N."/>
            <person name="Figueroa M."/>
        </authorList>
    </citation>
    <scope>NUCLEOTIDE SEQUENCE [LARGE SCALE GENOMIC DNA]</scope>
    <source>
        <strain evidence="10 11">Ug99</strain>
    </source>
</reference>
<keyword evidence="7 8" id="KW-0472">Membrane</keyword>